<evidence type="ECO:0000256" key="1">
    <source>
        <dbReference type="SAM" id="Phobius"/>
    </source>
</evidence>
<sequence>MAEVPVLFVSSLSNELWSHLGKSYITTRPYTSAMDSASAKGDVASPRQVDTKSTALCQLPDIAKLLASVFPLRQNVKSSVLIFIKVTWFNVAGWDGLGTIVKHIHNNSQGAQPHLIVLKHKYAVLKRGYPANSGNTTTSRCIASEMAMHLSRLCGTRVDWWQAVCIQIPYLTPCCNTYNLSMMKTRRTVSSGNIGHSEASLDIRTSQFWWPLKLFGTMVSHEMMDKDEEIIDKIPTATGTEHANMGLSFILLCLSHPVVEVEQSGSLLTRASLFLIDSLCLRRMIEARNESSIHRRRSMFVVCPPVVLFTLFLLSGRFYSWRKQYRTFYATYFKRKCRLQTILDGSQRSDSFWRAADGLVLEKSPGAAVYVGKLLNAL</sequence>
<organism evidence="2 3">
    <name type="scientific">Armillaria novae-zelandiae</name>
    <dbReference type="NCBI Taxonomy" id="153914"/>
    <lineage>
        <taxon>Eukaryota</taxon>
        <taxon>Fungi</taxon>
        <taxon>Dikarya</taxon>
        <taxon>Basidiomycota</taxon>
        <taxon>Agaricomycotina</taxon>
        <taxon>Agaricomycetes</taxon>
        <taxon>Agaricomycetidae</taxon>
        <taxon>Agaricales</taxon>
        <taxon>Marasmiineae</taxon>
        <taxon>Physalacriaceae</taxon>
        <taxon>Armillaria</taxon>
    </lineage>
</organism>
<name>A0AA39TGK7_9AGAR</name>
<gene>
    <name evidence="2" type="ORF">IW261DRAFT_1415311</name>
</gene>
<keyword evidence="1" id="KW-0472">Membrane</keyword>
<feature type="transmembrane region" description="Helical" evidence="1">
    <location>
        <begin position="299"/>
        <end position="319"/>
    </location>
</feature>
<keyword evidence="1" id="KW-1133">Transmembrane helix</keyword>
<comment type="caution">
    <text evidence="2">The sequence shown here is derived from an EMBL/GenBank/DDBJ whole genome shotgun (WGS) entry which is preliminary data.</text>
</comment>
<keyword evidence="3" id="KW-1185">Reference proteome</keyword>
<reference evidence="2" key="1">
    <citation type="submission" date="2023-06" db="EMBL/GenBank/DDBJ databases">
        <authorList>
            <consortium name="Lawrence Berkeley National Laboratory"/>
            <person name="Ahrendt S."/>
            <person name="Sahu N."/>
            <person name="Indic B."/>
            <person name="Wong-Bajracharya J."/>
            <person name="Merenyi Z."/>
            <person name="Ke H.-M."/>
            <person name="Monk M."/>
            <person name="Kocsube S."/>
            <person name="Drula E."/>
            <person name="Lipzen A."/>
            <person name="Balint B."/>
            <person name="Henrissat B."/>
            <person name="Andreopoulos B."/>
            <person name="Martin F.M."/>
            <person name="Harder C.B."/>
            <person name="Rigling D."/>
            <person name="Ford K.L."/>
            <person name="Foster G.D."/>
            <person name="Pangilinan J."/>
            <person name="Papanicolaou A."/>
            <person name="Barry K."/>
            <person name="LaButti K."/>
            <person name="Viragh M."/>
            <person name="Koriabine M."/>
            <person name="Yan M."/>
            <person name="Riley R."/>
            <person name="Champramary S."/>
            <person name="Plett K.L."/>
            <person name="Tsai I.J."/>
            <person name="Slot J."/>
            <person name="Sipos G."/>
            <person name="Plett J."/>
            <person name="Nagy L.G."/>
            <person name="Grigoriev I.V."/>
        </authorList>
    </citation>
    <scope>NUCLEOTIDE SEQUENCE</scope>
    <source>
        <strain evidence="2">ICMP 16352</strain>
    </source>
</reference>
<keyword evidence="1" id="KW-0812">Transmembrane</keyword>
<evidence type="ECO:0000313" key="3">
    <source>
        <dbReference type="Proteomes" id="UP001175227"/>
    </source>
</evidence>
<dbReference type="AlphaFoldDB" id="A0AA39TGK7"/>
<dbReference type="EMBL" id="JAUEPR010000003">
    <property type="protein sequence ID" value="KAK0487676.1"/>
    <property type="molecule type" value="Genomic_DNA"/>
</dbReference>
<evidence type="ECO:0000313" key="2">
    <source>
        <dbReference type="EMBL" id="KAK0487676.1"/>
    </source>
</evidence>
<protein>
    <submittedName>
        <fullName evidence="2">Uncharacterized protein</fullName>
    </submittedName>
</protein>
<proteinExistence type="predicted"/>
<dbReference type="Proteomes" id="UP001175227">
    <property type="component" value="Unassembled WGS sequence"/>
</dbReference>
<accession>A0AA39TGK7</accession>